<dbReference type="GO" id="GO:0016747">
    <property type="term" value="F:acyltransferase activity, transferring groups other than amino-acyl groups"/>
    <property type="evidence" value="ECO:0007669"/>
    <property type="project" value="InterPro"/>
</dbReference>
<keyword evidence="2" id="KW-0689">Ribosomal protein</keyword>
<feature type="domain" description="N-acetyltransferase" evidence="1">
    <location>
        <begin position="1"/>
        <end position="139"/>
    </location>
</feature>
<gene>
    <name evidence="2" type="ORF">GGR34_001811</name>
</gene>
<proteinExistence type="predicted"/>
<dbReference type="InterPro" id="IPR016181">
    <property type="entry name" value="Acyl_CoA_acyltransferase"/>
</dbReference>
<dbReference type="PANTHER" id="PTHR43233">
    <property type="entry name" value="FAMILY N-ACETYLTRANSFERASE, PUTATIVE (AFU_ORTHOLOGUE AFUA_6G03350)-RELATED"/>
    <property type="match status" value="1"/>
</dbReference>
<comment type="caution">
    <text evidence="2">The sequence shown here is derived from an EMBL/GenBank/DDBJ whole genome shotgun (WGS) entry which is preliminary data.</text>
</comment>
<reference evidence="2 3" key="1">
    <citation type="submission" date="2020-08" db="EMBL/GenBank/DDBJ databases">
        <title>Genomic Encyclopedia of Type Strains, Phase IV (KMG-IV): sequencing the most valuable type-strain genomes for metagenomic binning, comparative biology and taxonomic classification.</title>
        <authorList>
            <person name="Goeker M."/>
        </authorList>
    </citation>
    <scope>NUCLEOTIDE SEQUENCE [LARGE SCALE GENOMIC DNA]</scope>
    <source>
        <strain evidence="2 3">DSM 15743</strain>
    </source>
</reference>
<keyword evidence="3" id="KW-1185">Reference proteome</keyword>
<evidence type="ECO:0000313" key="3">
    <source>
        <dbReference type="Proteomes" id="UP000519439"/>
    </source>
</evidence>
<dbReference type="PROSITE" id="PS51186">
    <property type="entry name" value="GNAT"/>
    <property type="match status" value="1"/>
</dbReference>
<evidence type="ECO:0000313" key="2">
    <source>
        <dbReference type="EMBL" id="MBB4040160.1"/>
    </source>
</evidence>
<dbReference type="CDD" id="cd04301">
    <property type="entry name" value="NAT_SF"/>
    <property type="match status" value="1"/>
</dbReference>
<evidence type="ECO:0000259" key="1">
    <source>
        <dbReference type="PROSITE" id="PS51186"/>
    </source>
</evidence>
<dbReference type="InterPro" id="IPR000182">
    <property type="entry name" value="GNAT_dom"/>
</dbReference>
<accession>A0A7W6IES1</accession>
<dbReference type="AlphaFoldDB" id="A0A7W6IES1"/>
<dbReference type="SUPFAM" id="SSF55729">
    <property type="entry name" value="Acyl-CoA N-acyltransferases (Nat)"/>
    <property type="match status" value="1"/>
</dbReference>
<dbReference type="Proteomes" id="UP000519439">
    <property type="component" value="Unassembled WGS sequence"/>
</dbReference>
<keyword evidence="2" id="KW-0687">Ribonucleoprotein</keyword>
<dbReference type="PANTHER" id="PTHR43233:SF1">
    <property type="entry name" value="FAMILY N-ACETYLTRANSFERASE, PUTATIVE (AFU_ORTHOLOGUE AFUA_6G03350)-RELATED"/>
    <property type="match status" value="1"/>
</dbReference>
<dbReference type="InterPro" id="IPR053144">
    <property type="entry name" value="Acetyltransferase_Butenolide"/>
</dbReference>
<dbReference type="Gene3D" id="3.40.630.30">
    <property type="match status" value="1"/>
</dbReference>
<dbReference type="GO" id="GO:0005840">
    <property type="term" value="C:ribosome"/>
    <property type="evidence" value="ECO:0007669"/>
    <property type="project" value="UniProtKB-KW"/>
</dbReference>
<protein>
    <submittedName>
        <fullName evidence="2">Ribosomal protein S18 acetylase RimI-like enzyme</fullName>
    </submittedName>
</protein>
<dbReference type="EMBL" id="JACIDC010000005">
    <property type="protein sequence ID" value="MBB4040160.1"/>
    <property type="molecule type" value="Genomic_DNA"/>
</dbReference>
<dbReference type="Pfam" id="PF13508">
    <property type="entry name" value="Acetyltransf_7"/>
    <property type="match status" value="1"/>
</dbReference>
<organism evidence="2 3">
    <name type="scientific">Microvirga flocculans</name>
    <dbReference type="NCBI Taxonomy" id="217168"/>
    <lineage>
        <taxon>Bacteria</taxon>
        <taxon>Pseudomonadati</taxon>
        <taxon>Pseudomonadota</taxon>
        <taxon>Alphaproteobacteria</taxon>
        <taxon>Hyphomicrobiales</taxon>
        <taxon>Methylobacteriaceae</taxon>
        <taxon>Microvirga</taxon>
    </lineage>
</organism>
<sequence>MTIMAPLGYELAAGIPSVDDYVRLRVAAGLGGRTQEAAAAGLPNTWFGVLVAHQKEVVGMGRIIGDGGCFFQIVDMAVDPRHQGKGLGQCIMRALVEHLKAHAPDSAYISLIAVRRAQSLYERFGFRPTRGLGMSLDLS</sequence>
<name>A0A7W6IES1_9HYPH</name>